<dbReference type="PANTHER" id="PTHR15081:SF1">
    <property type="entry name" value="NUCLEAR AUTOANTIGENIC SPERM PROTEIN"/>
    <property type="match status" value="1"/>
</dbReference>
<evidence type="ECO:0000313" key="9">
    <source>
        <dbReference type="EnsemblProtists" id="HpaP806194"/>
    </source>
</evidence>
<keyword evidence="4 6" id="KW-0802">TPR repeat</keyword>
<keyword evidence="10" id="KW-1185">Reference proteome</keyword>
<dbReference type="HOGENOM" id="CLU_035099_0_0_1"/>
<keyword evidence="3" id="KW-0677">Repeat</keyword>
<dbReference type="eggNOG" id="KOG4563">
    <property type="taxonomic scope" value="Eukaryota"/>
</dbReference>
<dbReference type="GO" id="GO:0042393">
    <property type="term" value="F:histone binding"/>
    <property type="evidence" value="ECO:0007669"/>
    <property type="project" value="TreeGrafter"/>
</dbReference>
<dbReference type="OMA" id="MAITCIY"/>
<reference evidence="10" key="1">
    <citation type="journal article" date="2010" name="Science">
        <title>Signatures of adaptation to obligate biotrophy in the Hyaloperonospora arabidopsidis genome.</title>
        <authorList>
            <person name="Baxter L."/>
            <person name="Tripathy S."/>
            <person name="Ishaque N."/>
            <person name="Boot N."/>
            <person name="Cabral A."/>
            <person name="Kemen E."/>
            <person name="Thines M."/>
            <person name="Ah-Fong A."/>
            <person name="Anderson R."/>
            <person name="Badejoko W."/>
            <person name="Bittner-Eddy P."/>
            <person name="Boore J.L."/>
            <person name="Chibucos M.C."/>
            <person name="Coates M."/>
            <person name="Dehal P."/>
            <person name="Delehaunty K."/>
            <person name="Dong S."/>
            <person name="Downton P."/>
            <person name="Dumas B."/>
            <person name="Fabro G."/>
            <person name="Fronick C."/>
            <person name="Fuerstenberg S.I."/>
            <person name="Fulton L."/>
            <person name="Gaulin E."/>
            <person name="Govers F."/>
            <person name="Hughes L."/>
            <person name="Humphray S."/>
            <person name="Jiang R.H."/>
            <person name="Judelson H."/>
            <person name="Kamoun S."/>
            <person name="Kyung K."/>
            <person name="Meijer H."/>
            <person name="Minx P."/>
            <person name="Morris P."/>
            <person name="Nelson J."/>
            <person name="Phuntumart V."/>
            <person name="Qutob D."/>
            <person name="Rehmany A."/>
            <person name="Rougon-Cardoso A."/>
            <person name="Ryden P."/>
            <person name="Torto-Alalibo T."/>
            <person name="Studholme D."/>
            <person name="Wang Y."/>
            <person name="Win J."/>
            <person name="Wood J."/>
            <person name="Clifton S.W."/>
            <person name="Rogers J."/>
            <person name="Van den Ackerveken G."/>
            <person name="Jones J.D."/>
            <person name="McDowell J.M."/>
            <person name="Beynon J."/>
            <person name="Tyler B.M."/>
        </authorList>
    </citation>
    <scope>NUCLEOTIDE SEQUENCE [LARGE SCALE GENOMIC DNA]</scope>
    <source>
        <strain evidence="10">Emoy2</strain>
    </source>
</reference>
<evidence type="ECO:0000259" key="8">
    <source>
        <dbReference type="Pfam" id="PF10516"/>
    </source>
</evidence>
<evidence type="ECO:0000256" key="4">
    <source>
        <dbReference type="ARBA" id="ARBA00022803"/>
    </source>
</evidence>
<dbReference type="GO" id="GO:0006335">
    <property type="term" value="P:DNA replication-dependent chromatin assembly"/>
    <property type="evidence" value="ECO:0007669"/>
    <property type="project" value="TreeGrafter"/>
</dbReference>
<dbReference type="Proteomes" id="UP000011713">
    <property type="component" value="Unassembled WGS sequence"/>
</dbReference>
<feature type="region of interest" description="Disordered" evidence="7">
    <location>
        <begin position="100"/>
        <end position="123"/>
    </location>
</feature>
<dbReference type="PANTHER" id="PTHR15081">
    <property type="entry name" value="NUCLEAR AUTOANTIGENIC SPERM PROTEIN NASP -RELATED"/>
    <property type="match status" value="1"/>
</dbReference>
<comment type="subcellular location">
    <subcellularLocation>
        <location evidence="1">Nucleus</location>
    </subcellularLocation>
</comment>
<evidence type="ECO:0000313" key="10">
    <source>
        <dbReference type="Proteomes" id="UP000011713"/>
    </source>
</evidence>
<evidence type="ECO:0000256" key="3">
    <source>
        <dbReference type="ARBA" id="ARBA00022737"/>
    </source>
</evidence>
<dbReference type="Gene3D" id="1.25.40.10">
    <property type="entry name" value="Tetratricopeptide repeat domain"/>
    <property type="match status" value="1"/>
</dbReference>
<feature type="region of interest" description="Disordered" evidence="7">
    <location>
        <begin position="1"/>
        <end position="20"/>
    </location>
</feature>
<dbReference type="EMBL" id="JH598294">
    <property type="status" value="NOT_ANNOTATED_CDS"/>
    <property type="molecule type" value="Genomic_DNA"/>
</dbReference>
<feature type="domain" description="Tetratricopeptide SHNi-TPR" evidence="8">
    <location>
        <begin position="159"/>
        <end position="192"/>
    </location>
</feature>
<evidence type="ECO:0000256" key="7">
    <source>
        <dbReference type="SAM" id="MobiDB-lite"/>
    </source>
</evidence>
<dbReference type="InterPro" id="IPR019544">
    <property type="entry name" value="Tetratricopeptide_SHNi-TPR_dom"/>
</dbReference>
<feature type="repeat" description="TPR" evidence="6">
    <location>
        <begin position="157"/>
        <end position="190"/>
    </location>
</feature>
<evidence type="ECO:0000256" key="1">
    <source>
        <dbReference type="ARBA" id="ARBA00004123"/>
    </source>
</evidence>
<dbReference type="InterPro" id="IPR051730">
    <property type="entry name" value="NASP-like"/>
</dbReference>
<dbReference type="STRING" id="559515.M4BIG8"/>
<evidence type="ECO:0000256" key="6">
    <source>
        <dbReference type="PROSITE-ProRule" id="PRU00339"/>
    </source>
</evidence>
<dbReference type="InterPro" id="IPR019734">
    <property type="entry name" value="TPR_rpt"/>
</dbReference>
<sequence>MATTTTMTSSSGSSSTAQALDKTLQDPRYVRGVTLLQQKRLDEALVVLEDLLRTMCDVEKKSDSLEVAPVCYEYGHALLSLHETTAGVFQRATSSAATSAAAARSRSEEDEASGEAEQDGANNALDEDLEAAWDVIELARVIYSRYPGDEAVEKQLVRVYTRLGDLGLESDQFEQAKVDFEKALELRKKLLKSSQAEDTTQLADLYCQLAITCIYRDAKPDNKEATETGSKAELGYYVMAGRIMAENIYHVAKKCDEKLQLFVDARVPKYCNDNDESVDVEGSGKRKASSSAEASKLSLEFHGDRPDAVGDAFLACVDVKKEEKGTLKGDEKTLLEYLEIYVEIKEKVDSIKESMTEAGDEEVKEDSKPVTTVGFEASDAVASVVNVMSVKKRKTAAPAAMLNEATGNPAATSDEATVNPTLADSS</sequence>
<dbReference type="SUPFAM" id="SSF48452">
    <property type="entry name" value="TPR-like"/>
    <property type="match status" value="1"/>
</dbReference>
<protein>
    <recommendedName>
        <fullName evidence="8">Tetratricopeptide SHNi-TPR domain-containing protein</fullName>
    </recommendedName>
</protein>
<dbReference type="GO" id="GO:0005654">
    <property type="term" value="C:nucleoplasm"/>
    <property type="evidence" value="ECO:0007669"/>
    <property type="project" value="TreeGrafter"/>
</dbReference>
<organism evidence="9 10">
    <name type="scientific">Hyaloperonospora arabidopsidis (strain Emoy2)</name>
    <name type="common">Downy mildew agent</name>
    <name type="synonym">Peronospora arabidopsidis</name>
    <dbReference type="NCBI Taxonomy" id="559515"/>
    <lineage>
        <taxon>Eukaryota</taxon>
        <taxon>Sar</taxon>
        <taxon>Stramenopiles</taxon>
        <taxon>Oomycota</taxon>
        <taxon>Peronosporomycetes</taxon>
        <taxon>Peronosporales</taxon>
        <taxon>Peronosporaceae</taxon>
        <taxon>Hyaloperonospora</taxon>
    </lineage>
</organism>
<dbReference type="Pfam" id="PF10516">
    <property type="entry name" value="SHNi-TPR"/>
    <property type="match status" value="1"/>
</dbReference>
<dbReference type="InterPro" id="IPR011990">
    <property type="entry name" value="TPR-like_helical_dom_sf"/>
</dbReference>
<proteinExistence type="inferred from homology"/>
<comment type="similarity">
    <text evidence="2">Belongs to the NASP family.</text>
</comment>
<feature type="compositionally biased region" description="Acidic residues" evidence="7">
    <location>
        <begin position="108"/>
        <end position="118"/>
    </location>
</feature>
<accession>M4BIG8</accession>
<dbReference type="AlphaFoldDB" id="M4BIG8"/>
<dbReference type="GO" id="GO:0034080">
    <property type="term" value="P:CENP-A containing chromatin assembly"/>
    <property type="evidence" value="ECO:0007669"/>
    <property type="project" value="TreeGrafter"/>
</dbReference>
<dbReference type="EnsemblProtists" id="HpaT806194">
    <property type="protein sequence ID" value="HpaP806194"/>
    <property type="gene ID" value="HpaG806194"/>
</dbReference>
<name>M4BIG8_HYAAE</name>
<dbReference type="InParanoid" id="M4BIG8"/>
<feature type="compositionally biased region" description="Polar residues" evidence="7">
    <location>
        <begin position="405"/>
        <end position="426"/>
    </location>
</feature>
<reference evidence="9" key="2">
    <citation type="submission" date="2015-06" db="UniProtKB">
        <authorList>
            <consortium name="EnsemblProtists"/>
        </authorList>
    </citation>
    <scope>IDENTIFICATION</scope>
    <source>
        <strain evidence="9">Emoy2</strain>
    </source>
</reference>
<feature type="compositionally biased region" description="Low complexity" evidence="7">
    <location>
        <begin position="1"/>
        <end position="16"/>
    </location>
</feature>
<feature type="region of interest" description="Disordered" evidence="7">
    <location>
        <begin position="403"/>
        <end position="426"/>
    </location>
</feature>
<dbReference type="PROSITE" id="PS50005">
    <property type="entry name" value="TPR"/>
    <property type="match status" value="1"/>
</dbReference>
<dbReference type="VEuPathDB" id="FungiDB:HpaG806194"/>
<keyword evidence="5" id="KW-0539">Nucleus</keyword>
<evidence type="ECO:0000256" key="5">
    <source>
        <dbReference type="ARBA" id="ARBA00023242"/>
    </source>
</evidence>
<evidence type="ECO:0000256" key="2">
    <source>
        <dbReference type="ARBA" id="ARBA00008402"/>
    </source>
</evidence>